<evidence type="ECO:0000313" key="1">
    <source>
        <dbReference type="EMBL" id="VVD92586.1"/>
    </source>
</evidence>
<proteinExistence type="predicted"/>
<evidence type="ECO:0000313" key="2">
    <source>
        <dbReference type="Proteomes" id="UP000384354"/>
    </source>
</evidence>
<protein>
    <submittedName>
        <fullName evidence="1">Uncharacterized protein</fullName>
    </submittedName>
</protein>
<dbReference type="AlphaFoldDB" id="A0A5E4TXA6"/>
<sequence length="47" mass="5360">MAAKLTGQFAGLASGTNQFNHLLTKLRWIRWLGGMWFAHFGLLLQEQ</sequence>
<dbReference type="Proteomes" id="UP000384354">
    <property type="component" value="Unassembled WGS sequence"/>
</dbReference>
<name>A0A5E4TXA6_9BURK</name>
<gene>
    <name evidence="1" type="ORF">PCE31106_01694</name>
</gene>
<dbReference type="EMBL" id="CABPSL010000004">
    <property type="protein sequence ID" value="VVD92586.1"/>
    <property type="molecule type" value="Genomic_DNA"/>
</dbReference>
<accession>A0A5E4TXA6</accession>
<reference evidence="1 2" key="1">
    <citation type="submission" date="2019-08" db="EMBL/GenBank/DDBJ databases">
        <authorList>
            <person name="Peeters C."/>
        </authorList>
    </citation>
    <scope>NUCLEOTIDE SEQUENCE [LARGE SCALE GENOMIC DNA]</scope>
    <source>
        <strain evidence="1 2">LMG 31106</strain>
    </source>
</reference>
<organism evidence="1 2">
    <name type="scientific">Pandoraea cepalis</name>
    <dbReference type="NCBI Taxonomy" id="2508294"/>
    <lineage>
        <taxon>Bacteria</taxon>
        <taxon>Pseudomonadati</taxon>
        <taxon>Pseudomonadota</taxon>
        <taxon>Betaproteobacteria</taxon>
        <taxon>Burkholderiales</taxon>
        <taxon>Burkholderiaceae</taxon>
        <taxon>Pandoraea</taxon>
    </lineage>
</organism>